<feature type="transmembrane region" description="Helical" evidence="1">
    <location>
        <begin position="464"/>
        <end position="487"/>
    </location>
</feature>
<keyword evidence="3" id="KW-1185">Reference proteome</keyword>
<gene>
    <name evidence="2" type="ORF">CT0861_07838</name>
</gene>
<reference evidence="2 3" key="1">
    <citation type="submission" date="2015-06" db="EMBL/GenBank/DDBJ databases">
        <title>Survival trade-offs in plant roots during colonization by closely related pathogenic and mutualistic fungi.</title>
        <authorList>
            <person name="Hacquard S."/>
            <person name="Kracher B."/>
            <person name="Hiruma K."/>
            <person name="Weinman A."/>
            <person name="Muench P."/>
            <person name="Garrido Oter R."/>
            <person name="Ver Loren van Themaat E."/>
            <person name="Dallerey J.-F."/>
            <person name="Damm U."/>
            <person name="Henrissat B."/>
            <person name="Lespinet O."/>
            <person name="Thon M."/>
            <person name="Kemen E."/>
            <person name="McHardy A.C."/>
            <person name="Schulze-Lefert P."/>
            <person name="O'Connell R.J."/>
        </authorList>
    </citation>
    <scope>NUCLEOTIDE SEQUENCE [LARGE SCALE GENOMIC DNA]</scope>
    <source>
        <strain evidence="2 3">0861</strain>
    </source>
</reference>
<dbReference type="Proteomes" id="UP000076552">
    <property type="component" value="Unassembled WGS sequence"/>
</dbReference>
<keyword evidence="1" id="KW-0472">Membrane</keyword>
<protein>
    <submittedName>
        <fullName evidence="2">Uncharacterized protein</fullName>
    </submittedName>
</protein>
<evidence type="ECO:0000256" key="1">
    <source>
        <dbReference type="SAM" id="Phobius"/>
    </source>
</evidence>
<evidence type="ECO:0000313" key="2">
    <source>
        <dbReference type="EMBL" id="KZL78151.1"/>
    </source>
</evidence>
<sequence length="541" mass="59510">MQHSFIPLDDRPNGVAGAPSKATFYGLPSTRRYRAVVFLQVLLGWIITLLIVLAIFALLHFYSEEMTIMTIVTKRQFNALITGLSIALGLSVTRGLDKMVSLLRWWVLSRRYYSRRKIEFILQAESLTQALLLASKTRSIRSHVSVLSWLVLKMGSQVGLAMIGLCYSLEVARQNALILYAGSVLVPDMSELQMVNELQFKSVSPSAREYMANSYGQMSLSYKTATLDRLPVVGQLRDAGDPLMFCGVDDCRYLFYEWSDETSDDGTMRLTVATDRTLHSLATCESWPILGFNTDRPGHMSLDNGANMPLDIFFPLPDGANQTTYLTNSSTSCGTGCRFISAVEVSERPTWYYNCTVAVSAVAQATAPEHEVSDSIRNLAAAGIALQGFQATSRLRDPSLQFQVYPAESTFGLPMKGFAKAMGMNLARFAIGVVAVTAETNSPIAINGMVPQQGLRLIVDHWDYASLILVMVAALHLVLGLGAALVASRVVIPTGGPVALAQVLRPLAATARSSTDRWMYRSRVMPDGSYDLYMEEELKVN</sequence>
<evidence type="ECO:0000313" key="3">
    <source>
        <dbReference type="Proteomes" id="UP000076552"/>
    </source>
</evidence>
<comment type="caution">
    <text evidence="2">The sequence shown here is derived from an EMBL/GenBank/DDBJ whole genome shotgun (WGS) entry which is preliminary data.</text>
</comment>
<dbReference type="EMBL" id="LFIV01000003">
    <property type="protein sequence ID" value="KZL78151.1"/>
    <property type="molecule type" value="Genomic_DNA"/>
</dbReference>
<feature type="transmembrane region" description="Helical" evidence="1">
    <location>
        <begin position="35"/>
        <end position="59"/>
    </location>
</feature>
<accession>A0A166YWY5</accession>
<name>A0A166YWY5_9PEZI</name>
<keyword evidence="1" id="KW-1133">Transmembrane helix</keyword>
<keyword evidence="1" id="KW-0812">Transmembrane</keyword>
<organism evidence="2 3">
    <name type="scientific">Colletotrichum tofieldiae</name>
    <dbReference type="NCBI Taxonomy" id="708197"/>
    <lineage>
        <taxon>Eukaryota</taxon>
        <taxon>Fungi</taxon>
        <taxon>Dikarya</taxon>
        <taxon>Ascomycota</taxon>
        <taxon>Pezizomycotina</taxon>
        <taxon>Sordariomycetes</taxon>
        <taxon>Hypocreomycetidae</taxon>
        <taxon>Glomerellales</taxon>
        <taxon>Glomerellaceae</taxon>
        <taxon>Colletotrichum</taxon>
        <taxon>Colletotrichum spaethianum species complex</taxon>
    </lineage>
</organism>
<feature type="transmembrane region" description="Helical" evidence="1">
    <location>
        <begin position="79"/>
        <end position="97"/>
    </location>
</feature>
<proteinExistence type="predicted"/>
<dbReference type="AlphaFoldDB" id="A0A166YWY5"/>